<comment type="catalytic activity">
    <reaction evidence="1">
        <text>Release of an N-terminal amino acid, Xaa-|-Yaa- from a peptide, amide or arylamide. Xaa is preferably Ala, but may be most amino acids including Pro (slow action). When a terminal hydrophobic residue is followed by a prolyl residue, the two may be released as an intact Xaa-Pro dipeptide.</text>
        <dbReference type="EC" id="3.4.11.2"/>
    </reaction>
</comment>
<dbReference type="EC" id="3.4.11.2" evidence="4"/>
<dbReference type="GO" id="GO:0006508">
    <property type="term" value="P:proteolysis"/>
    <property type="evidence" value="ECO:0007669"/>
    <property type="project" value="UniProtKB-KW"/>
</dbReference>
<dbReference type="InterPro" id="IPR042097">
    <property type="entry name" value="Aminopeptidase_N-like_N_sf"/>
</dbReference>
<feature type="domain" description="Peptidase M1 leukotriene A4 hydrolase/aminopeptidase C-terminal" evidence="15">
    <location>
        <begin position="481"/>
        <end position="622"/>
    </location>
</feature>
<dbReference type="SUPFAM" id="SSF63737">
    <property type="entry name" value="Leukotriene A4 hydrolase N-terminal domain"/>
    <property type="match status" value="1"/>
</dbReference>
<dbReference type="GO" id="GO:0016285">
    <property type="term" value="F:alanyl aminopeptidase activity"/>
    <property type="evidence" value="ECO:0007669"/>
    <property type="project" value="UniProtKB-EC"/>
</dbReference>
<feature type="binding site" evidence="14">
    <location>
        <position position="315"/>
    </location>
    <ligand>
        <name>Zn(2+)</name>
        <dbReference type="ChEBI" id="CHEBI:29105"/>
        <note>catalytic</note>
    </ligand>
</feature>
<protein>
    <recommendedName>
        <fullName evidence="5">Aminopeptidase N</fullName>
        <ecNumber evidence="4">3.4.11.2</ecNumber>
    </recommendedName>
</protein>
<dbReference type="EMBL" id="CP070608">
    <property type="protein sequence ID" value="QSE98262.1"/>
    <property type="molecule type" value="Genomic_DNA"/>
</dbReference>
<evidence type="ECO:0000256" key="3">
    <source>
        <dbReference type="ARBA" id="ARBA00010136"/>
    </source>
</evidence>
<comment type="similarity">
    <text evidence="3">Belongs to the peptidase M1 family.</text>
</comment>
<feature type="binding site" evidence="13">
    <location>
        <begin position="578"/>
        <end position="580"/>
    </location>
    <ligand>
        <name>a peptide</name>
        <dbReference type="ChEBI" id="CHEBI:60466"/>
    </ligand>
</feature>
<reference evidence="16" key="1">
    <citation type="submission" date="2021-02" db="EMBL/GenBank/DDBJ databases">
        <title>Fulvivirga sp. S481 isolated from sea water.</title>
        <authorList>
            <person name="Bae S.S."/>
            <person name="Baek K."/>
        </authorList>
    </citation>
    <scope>NUCLEOTIDE SEQUENCE</scope>
    <source>
        <strain evidence="16">S481</strain>
    </source>
</reference>
<dbReference type="FunFam" id="3.30.2010.30:FF:000001">
    <property type="entry name" value="Leukotriene A(4) hydrolase"/>
    <property type="match status" value="1"/>
</dbReference>
<name>A0A975A280_9BACT</name>
<dbReference type="InterPro" id="IPR045357">
    <property type="entry name" value="Aminopeptidase_N-like_N"/>
</dbReference>
<evidence type="ECO:0000256" key="1">
    <source>
        <dbReference type="ARBA" id="ARBA00000098"/>
    </source>
</evidence>
<accession>A0A975A280</accession>
<feature type="binding site" evidence="13">
    <location>
        <begin position="286"/>
        <end position="291"/>
    </location>
    <ligand>
        <name>a peptide</name>
        <dbReference type="ChEBI" id="CHEBI:60466"/>
    </ligand>
</feature>
<dbReference type="CDD" id="cd09599">
    <property type="entry name" value="M1_LTA4H"/>
    <property type="match status" value="1"/>
</dbReference>
<dbReference type="GO" id="GO:0008237">
    <property type="term" value="F:metallopeptidase activity"/>
    <property type="evidence" value="ECO:0007669"/>
    <property type="project" value="UniProtKB-KW"/>
</dbReference>
<evidence type="ECO:0000256" key="6">
    <source>
        <dbReference type="ARBA" id="ARBA00022490"/>
    </source>
</evidence>
<feature type="binding site" evidence="13">
    <location>
        <begin position="159"/>
        <end position="161"/>
    </location>
    <ligand>
        <name>a peptide</name>
        <dbReference type="ChEBI" id="CHEBI:60466"/>
    </ligand>
</feature>
<dbReference type="Gene3D" id="1.10.390.10">
    <property type="entry name" value="Neutral Protease Domain 2"/>
    <property type="match status" value="1"/>
</dbReference>
<evidence type="ECO:0000256" key="14">
    <source>
        <dbReference type="PIRSR" id="PIRSR634015-3"/>
    </source>
</evidence>
<dbReference type="Pfam" id="PF01433">
    <property type="entry name" value="Peptidase_M1"/>
    <property type="match status" value="1"/>
</dbReference>
<feature type="binding site" evidence="14">
    <location>
        <position position="338"/>
    </location>
    <ligand>
        <name>Zn(2+)</name>
        <dbReference type="ChEBI" id="CHEBI:29105"/>
        <note>catalytic</note>
    </ligand>
</feature>
<dbReference type="InterPro" id="IPR038502">
    <property type="entry name" value="M1_LTA-4_hydro/amino_C_sf"/>
</dbReference>
<dbReference type="SUPFAM" id="SSF48371">
    <property type="entry name" value="ARM repeat"/>
    <property type="match status" value="1"/>
</dbReference>
<dbReference type="KEGG" id="fuv:JR347_04060"/>
<dbReference type="AlphaFoldDB" id="A0A975A280"/>
<dbReference type="Gene3D" id="1.25.40.320">
    <property type="entry name" value="Peptidase M1, leukotriene A4 hydrolase/aminopeptidase C-terminal domain"/>
    <property type="match status" value="1"/>
</dbReference>
<dbReference type="GO" id="GO:0005737">
    <property type="term" value="C:cytoplasm"/>
    <property type="evidence" value="ECO:0007669"/>
    <property type="project" value="UniProtKB-SubCell"/>
</dbReference>
<evidence type="ECO:0000259" key="15">
    <source>
        <dbReference type="SMART" id="SM01263"/>
    </source>
</evidence>
<dbReference type="PANTHER" id="PTHR45726:SF3">
    <property type="entry name" value="LEUKOTRIENE A-4 HYDROLASE"/>
    <property type="match status" value="1"/>
</dbReference>
<dbReference type="Gene3D" id="2.60.40.1730">
    <property type="entry name" value="tricorn interacting facor f3 domain"/>
    <property type="match status" value="1"/>
</dbReference>
<proteinExistence type="inferred from homology"/>
<keyword evidence="11" id="KW-0482">Metalloprotease</keyword>
<dbReference type="InterPro" id="IPR001930">
    <property type="entry name" value="Peptidase_M1"/>
</dbReference>
<evidence type="ECO:0000313" key="17">
    <source>
        <dbReference type="Proteomes" id="UP000662783"/>
    </source>
</evidence>
<dbReference type="InterPro" id="IPR049980">
    <property type="entry name" value="LTA4H_cat"/>
</dbReference>
<evidence type="ECO:0000313" key="16">
    <source>
        <dbReference type="EMBL" id="QSE98262.1"/>
    </source>
</evidence>
<keyword evidence="17" id="KW-1185">Reference proteome</keyword>
<dbReference type="RefSeq" id="WP_205722777.1">
    <property type="nucleotide sequence ID" value="NZ_CP070608.1"/>
</dbReference>
<sequence>MNYKIFIFLLAIAACNSKNEMSEETKKVDEVIPVKDPHSFAIPSESVIKHLSWNATVDFEKKSIAGVATFDLKNSDEASKIVLDTKDLNISKVTDAAGNELAFNLGEKVDHLGSPLEIKITPETTKVAIHYSTSPGAEALQWLDPVQTADKKEPFLFTQSQAILARSWVPVQDSPGIRFTYDAEVTVPKGLMALMSAENPTETNDTGVYTFKMDQAIPAYLLALAVGDLEFKRIGARSGVYAEPSVVEKAAYEFGELEQMISAAEELYGPYQWEEYDIIVLPPSFPFGGMENPRLTFATPTILAGDRSLTSLVAHELAHSWSGNLVTNATWNDFWLNEGFTVYFEQRIMEKLYGRAYSEMLASLSAQDLKTEVEEMIADGLESDTRLKLELEGRNPDDGVTSIAYDKGYLFLRSIEEEVGRERFDAFLKMYFNDNAFKGMTTEGFLDRLEKDLYKKNNLTFNREKAEEWIYQPGLPSTAPTPKSDKFAMVDAEWEKLKGGATPLDLNTSEWSSHEWLHFVRSIPEDYTAEDMKMLDTAFKFTDTGNSEVLTAWLIKSISKNYTPAYDRLENFLINTGRRKFLMPLYEEMIKTEKGTAMAKEIYAKARPNYHFVSTNSIDALLENK</sequence>
<dbReference type="InterPro" id="IPR034015">
    <property type="entry name" value="M1_LTA4H"/>
</dbReference>
<keyword evidence="6" id="KW-0963">Cytoplasm</keyword>
<dbReference type="InterPro" id="IPR014782">
    <property type="entry name" value="Peptidase_M1_dom"/>
</dbReference>
<gene>
    <name evidence="16" type="ORF">JR347_04060</name>
</gene>
<evidence type="ECO:0000256" key="2">
    <source>
        <dbReference type="ARBA" id="ARBA00004496"/>
    </source>
</evidence>
<feature type="active site" description="Proton donor" evidence="12">
    <location>
        <position position="405"/>
    </location>
</feature>
<evidence type="ECO:0000256" key="5">
    <source>
        <dbReference type="ARBA" id="ARBA00015611"/>
    </source>
</evidence>
<dbReference type="PRINTS" id="PR00756">
    <property type="entry name" value="ALADIPTASE"/>
</dbReference>
<dbReference type="PROSITE" id="PS51257">
    <property type="entry name" value="PROKAR_LIPOPROTEIN"/>
    <property type="match status" value="1"/>
</dbReference>
<dbReference type="InterPro" id="IPR015211">
    <property type="entry name" value="Peptidase_M1_C"/>
</dbReference>
<keyword evidence="7" id="KW-0645">Protease</keyword>
<comment type="subcellular location">
    <subcellularLocation>
        <location evidence="2">Cytoplasm</location>
    </subcellularLocation>
</comment>
<evidence type="ECO:0000256" key="7">
    <source>
        <dbReference type="ARBA" id="ARBA00022670"/>
    </source>
</evidence>
<keyword evidence="10 14" id="KW-0862">Zinc</keyword>
<evidence type="ECO:0000256" key="13">
    <source>
        <dbReference type="PIRSR" id="PIRSR634015-2"/>
    </source>
</evidence>
<dbReference type="Proteomes" id="UP000662783">
    <property type="component" value="Chromosome"/>
</dbReference>
<dbReference type="PANTHER" id="PTHR45726">
    <property type="entry name" value="LEUKOTRIENE A-4 HYDROLASE"/>
    <property type="match status" value="1"/>
</dbReference>
<evidence type="ECO:0000256" key="4">
    <source>
        <dbReference type="ARBA" id="ARBA00012564"/>
    </source>
</evidence>
<dbReference type="Gene3D" id="3.30.2010.30">
    <property type="match status" value="1"/>
</dbReference>
<feature type="active site" description="Proton acceptor" evidence="12">
    <location>
        <position position="316"/>
    </location>
</feature>
<dbReference type="Pfam" id="PF09127">
    <property type="entry name" value="Leuk-A4-hydro_C"/>
    <property type="match status" value="1"/>
</dbReference>
<dbReference type="Pfam" id="PF17900">
    <property type="entry name" value="Peptidase_M1_N"/>
    <property type="match status" value="1"/>
</dbReference>
<dbReference type="InterPro" id="IPR016024">
    <property type="entry name" value="ARM-type_fold"/>
</dbReference>
<evidence type="ECO:0000256" key="8">
    <source>
        <dbReference type="ARBA" id="ARBA00022723"/>
    </source>
</evidence>
<organism evidence="16 17">
    <name type="scientific">Fulvivirga lutea</name>
    <dbReference type="NCBI Taxonomy" id="2810512"/>
    <lineage>
        <taxon>Bacteria</taxon>
        <taxon>Pseudomonadati</taxon>
        <taxon>Bacteroidota</taxon>
        <taxon>Cytophagia</taxon>
        <taxon>Cytophagales</taxon>
        <taxon>Fulvivirgaceae</taxon>
        <taxon>Fulvivirga</taxon>
    </lineage>
</organism>
<keyword evidence="9" id="KW-0378">Hydrolase</keyword>
<evidence type="ECO:0000256" key="11">
    <source>
        <dbReference type="ARBA" id="ARBA00023049"/>
    </source>
</evidence>
<dbReference type="SMART" id="SM01263">
    <property type="entry name" value="Leuk-A4-hydro_C"/>
    <property type="match status" value="1"/>
</dbReference>
<evidence type="ECO:0000256" key="9">
    <source>
        <dbReference type="ARBA" id="ARBA00022801"/>
    </source>
</evidence>
<keyword evidence="8 14" id="KW-0479">Metal-binding</keyword>
<evidence type="ECO:0000256" key="10">
    <source>
        <dbReference type="ARBA" id="ARBA00022833"/>
    </source>
</evidence>
<dbReference type="InterPro" id="IPR027268">
    <property type="entry name" value="Peptidase_M4/M1_CTD_sf"/>
</dbReference>
<feature type="binding site" evidence="14">
    <location>
        <position position="319"/>
    </location>
    <ligand>
        <name>Zn(2+)</name>
        <dbReference type="ChEBI" id="CHEBI:29105"/>
        <note>catalytic</note>
    </ligand>
</feature>
<comment type="cofactor">
    <cofactor evidence="14">
        <name>Zn(2+)</name>
        <dbReference type="ChEBI" id="CHEBI:29105"/>
    </cofactor>
    <text evidence="14">Binds 1 zinc ion per subunit.</text>
</comment>
<evidence type="ECO:0000256" key="12">
    <source>
        <dbReference type="PIRSR" id="PIRSR634015-1"/>
    </source>
</evidence>
<dbReference type="GO" id="GO:0008270">
    <property type="term" value="F:zinc ion binding"/>
    <property type="evidence" value="ECO:0007669"/>
    <property type="project" value="InterPro"/>
</dbReference>
<dbReference type="SUPFAM" id="SSF55486">
    <property type="entry name" value="Metalloproteases ('zincins'), catalytic domain"/>
    <property type="match status" value="1"/>
</dbReference>